<evidence type="ECO:0000256" key="2">
    <source>
        <dbReference type="ARBA" id="ARBA00007613"/>
    </source>
</evidence>
<reference evidence="8 9" key="1">
    <citation type="journal article" date="2013" name="Int. J. Syst. Evol. Microbiol.">
        <title>Hoeflea suaedae sp. nov., an endophytic bacterium isolated from the root of the halophyte Suaeda maritima.</title>
        <authorList>
            <person name="Chung E.J."/>
            <person name="Park J.A."/>
            <person name="Pramanik P."/>
            <person name="Bibi F."/>
            <person name="Jeon C.O."/>
            <person name="Chung Y.R."/>
        </authorList>
    </citation>
    <scope>NUCLEOTIDE SEQUENCE [LARGE SCALE GENOMIC DNA]</scope>
    <source>
        <strain evidence="8 9">YC6898</strain>
    </source>
</reference>
<evidence type="ECO:0000256" key="1">
    <source>
        <dbReference type="ARBA" id="ARBA00004442"/>
    </source>
</evidence>
<sequence>MRILKYNILQVLKSAAPCALVGFNLSLGAITPAGAISLNDAVAVAVEANPEIGQAIENREAIEFELRQARGLFLPTVDLEASAGGRLLDNPSRRSLGIDGDGLSPVDASVVITHKLFDSGARSAELRRQAARVDGASFRVLERSEYIGLQVVREYLEYLLQARIVAETEKNLAFHQRIQSNIADSVANGTLTAADRQQVIERVLASRAQLIEVREELANAKISFLKLVGKPLDSASMPGSISASLPRSVDQALGLARQNNPRIHMANADIDAADALVDAARAKRGPEVLLEGRAIAGNDIDGADGRTSDLQARVVAKWRIFDGGIAAADEQEQIRRVGESRLVLDQVQRELEESVRQSWERRSSQRELAGVLRSQAQENNRLVGSYREQFTIGQRSLLDVLDAQNTRYNVDVLAVTAEYAALFADYRLLAATGELLDTLNVSAPRQGAAYARSEFKVAPTAPTDTYARLPSRQVNELPMDLLAPMKN</sequence>
<dbReference type="Gene3D" id="1.20.1600.10">
    <property type="entry name" value="Outer membrane efflux proteins (OEP)"/>
    <property type="match status" value="1"/>
</dbReference>
<dbReference type="InterPro" id="IPR003423">
    <property type="entry name" value="OMP_efflux"/>
</dbReference>
<proteinExistence type="inferred from homology"/>
<dbReference type="InterPro" id="IPR051906">
    <property type="entry name" value="TolC-like"/>
</dbReference>
<organism evidence="8 9">
    <name type="scientific">Pseudohoeflea suaedae</name>
    <dbReference type="NCBI Taxonomy" id="877384"/>
    <lineage>
        <taxon>Bacteria</taxon>
        <taxon>Pseudomonadati</taxon>
        <taxon>Pseudomonadota</taxon>
        <taxon>Alphaproteobacteria</taxon>
        <taxon>Hyphomicrobiales</taxon>
        <taxon>Rhizobiaceae</taxon>
        <taxon>Pseudohoeflea</taxon>
    </lineage>
</organism>
<comment type="subcellular location">
    <subcellularLocation>
        <location evidence="1">Cell outer membrane</location>
    </subcellularLocation>
</comment>
<dbReference type="GO" id="GO:0015562">
    <property type="term" value="F:efflux transmembrane transporter activity"/>
    <property type="evidence" value="ECO:0007669"/>
    <property type="project" value="InterPro"/>
</dbReference>
<protein>
    <submittedName>
        <fullName evidence="8">Channel protein TolC</fullName>
    </submittedName>
</protein>
<evidence type="ECO:0000256" key="5">
    <source>
        <dbReference type="ARBA" id="ARBA00022692"/>
    </source>
</evidence>
<accession>A0A4R5PI15</accession>
<dbReference type="PANTHER" id="PTHR30026">
    <property type="entry name" value="OUTER MEMBRANE PROTEIN TOLC"/>
    <property type="match status" value="1"/>
</dbReference>
<dbReference type="EMBL" id="SMSI01000004">
    <property type="protein sequence ID" value="TDH34482.1"/>
    <property type="molecule type" value="Genomic_DNA"/>
</dbReference>
<name>A0A4R5PI15_9HYPH</name>
<dbReference type="OrthoDB" id="9814637at2"/>
<dbReference type="GO" id="GO:0009279">
    <property type="term" value="C:cell outer membrane"/>
    <property type="evidence" value="ECO:0007669"/>
    <property type="project" value="UniProtKB-SubCell"/>
</dbReference>
<dbReference type="Pfam" id="PF02321">
    <property type="entry name" value="OEP"/>
    <property type="match status" value="2"/>
</dbReference>
<comment type="similarity">
    <text evidence="2">Belongs to the outer membrane factor (OMF) (TC 1.B.17) family.</text>
</comment>
<evidence type="ECO:0000313" key="9">
    <source>
        <dbReference type="Proteomes" id="UP000295131"/>
    </source>
</evidence>
<keyword evidence="4" id="KW-1134">Transmembrane beta strand</keyword>
<evidence type="ECO:0000256" key="3">
    <source>
        <dbReference type="ARBA" id="ARBA00022448"/>
    </source>
</evidence>
<evidence type="ECO:0000256" key="7">
    <source>
        <dbReference type="ARBA" id="ARBA00023237"/>
    </source>
</evidence>
<dbReference type="GO" id="GO:1990281">
    <property type="term" value="C:efflux pump complex"/>
    <property type="evidence" value="ECO:0007669"/>
    <property type="project" value="TreeGrafter"/>
</dbReference>
<dbReference type="RefSeq" id="WP_133285829.1">
    <property type="nucleotide sequence ID" value="NZ_SMSI01000004.1"/>
</dbReference>
<gene>
    <name evidence="8" type="ORF">E2A64_17650</name>
</gene>
<keyword evidence="5" id="KW-0812">Transmembrane</keyword>
<dbReference type="SUPFAM" id="SSF56954">
    <property type="entry name" value="Outer membrane efflux proteins (OEP)"/>
    <property type="match status" value="1"/>
</dbReference>
<comment type="caution">
    <text evidence="8">The sequence shown here is derived from an EMBL/GenBank/DDBJ whole genome shotgun (WGS) entry which is preliminary data.</text>
</comment>
<keyword evidence="6" id="KW-0472">Membrane</keyword>
<evidence type="ECO:0000313" key="8">
    <source>
        <dbReference type="EMBL" id="TDH34482.1"/>
    </source>
</evidence>
<dbReference type="AlphaFoldDB" id="A0A4R5PI15"/>
<dbReference type="GO" id="GO:0015288">
    <property type="term" value="F:porin activity"/>
    <property type="evidence" value="ECO:0007669"/>
    <property type="project" value="TreeGrafter"/>
</dbReference>
<dbReference type="PANTHER" id="PTHR30026:SF22">
    <property type="entry name" value="OUTER MEMBRANE EFFLUX PROTEIN"/>
    <property type="match status" value="1"/>
</dbReference>
<keyword evidence="3" id="KW-0813">Transport</keyword>
<keyword evidence="7" id="KW-0998">Cell outer membrane</keyword>
<evidence type="ECO:0000256" key="6">
    <source>
        <dbReference type="ARBA" id="ARBA00023136"/>
    </source>
</evidence>
<dbReference type="Proteomes" id="UP000295131">
    <property type="component" value="Unassembled WGS sequence"/>
</dbReference>
<keyword evidence="9" id="KW-1185">Reference proteome</keyword>
<evidence type="ECO:0000256" key="4">
    <source>
        <dbReference type="ARBA" id="ARBA00022452"/>
    </source>
</evidence>